<proteinExistence type="predicted"/>
<gene>
    <name evidence="1" type="ORF">GC102_18370</name>
</gene>
<dbReference type="EMBL" id="WHOC01000089">
    <property type="protein sequence ID" value="NOU87723.1"/>
    <property type="molecule type" value="Genomic_DNA"/>
</dbReference>
<evidence type="ECO:0000313" key="1">
    <source>
        <dbReference type="EMBL" id="NOU87723.1"/>
    </source>
</evidence>
<comment type="caution">
    <text evidence="1">The sequence shown here is derived from an EMBL/GenBank/DDBJ whole genome shotgun (WGS) entry which is preliminary data.</text>
</comment>
<evidence type="ECO:0000313" key="2">
    <source>
        <dbReference type="Proteomes" id="UP000658690"/>
    </source>
</evidence>
<name>A0ABX1Z3C2_9BACL</name>
<dbReference type="Proteomes" id="UP000658690">
    <property type="component" value="Unassembled WGS sequence"/>
</dbReference>
<reference evidence="1 2" key="1">
    <citation type="submission" date="2019-10" db="EMBL/GenBank/DDBJ databases">
        <title>Description of Paenibacillus choica sp. nov.</title>
        <authorList>
            <person name="Carlier A."/>
            <person name="Qi S."/>
        </authorList>
    </citation>
    <scope>NUCLEOTIDE SEQUENCE [LARGE SCALE GENOMIC DNA]</scope>
    <source>
        <strain evidence="1 2">LMG 31460</strain>
    </source>
</reference>
<keyword evidence="2" id="KW-1185">Reference proteome</keyword>
<protein>
    <submittedName>
        <fullName evidence="1">Uncharacterized protein</fullName>
    </submittedName>
</protein>
<organism evidence="1 2">
    <name type="scientific">Paenibacillus germinis</name>
    <dbReference type="NCBI Taxonomy" id="2654979"/>
    <lineage>
        <taxon>Bacteria</taxon>
        <taxon>Bacillati</taxon>
        <taxon>Bacillota</taxon>
        <taxon>Bacilli</taxon>
        <taxon>Bacillales</taxon>
        <taxon>Paenibacillaceae</taxon>
        <taxon>Paenibacillus</taxon>
    </lineage>
</organism>
<accession>A0ABX1Z3C2</accession>
<dbReference type="RefSeq" id="WP_171690841.1">
    <property type="nucleotide sequence ID" value="NZ_WHOC01000089.1"/>
</dbReference>
<sequence length="72" mass="7807">MFFIVTVEEEREICSVTMKNMLKVAGFAPPDADAVEAMFFIVTVEGVREISSVTMKNMLKVVGTAPSGAECC</sequence>